<gene>
    <name evidence="3" type="ORF">D3Y57_11740</name>
</gene>
<dbReference type="SUPFAM" id="SSF47413">
    <property type="entry name" value="lambda repressor-like DNA-binding domains"/>
    <property type="match status" value="1"/>
</dbReference>
<dbReference type="SMART" id="SM00530">
    <property type="entry name" value="HTH_XRE"/>
    <property type="match status" value="1"/>
</dbReference>
<dbReference type="Proteomes" id="UP000276254">
    <property type="component" value="Chromosome"/>
</dbReference>
<dbReference type="PANTHER" id="PTHR34475:SF1">
    <property type="entry name" value="CYTOSKELETON PROTEIN RODZ"/>
    <property type="match status" value="1"/>
</dbReference>
<dbReference type="Pfam" id="PF13464">
    <property type="entry name" value="RodZ_C"/>
    <property type="match status" value="1"/>
</dbReference>
<keyword evidence="1" id="KW-0472">Membrane</keyword>
<dbReference type="InterPro" id="IPR001387">
    <property type="entry name" value="Cro/C1-type_HTH"/>
</dbReference>
<dbReference type="OrthoDB" id="9790252at2"/>
<reference evidence="3 4" key="1">
    <citation type="submission" date="2018-09" db="EMBL/GenBank/DDBJ databases">
        <title>Sphingomonas peninsula sp. nov., isolated from fildes peninsula, Antarctic soil.</title>
        <authorList>
            <person name="Yingchao G."/>
        </authorList>
    </citation>
    <scope>NUCLEOTIDE SEQUENCE [LARGE SCALE GENOMIC DNA]</scope>
    <source>
        <strain evidence="3 4">YZ-8</strain>
    </source>
</reference>
<dbReference type="GO" id="GO:0003677">
    <property type="term" value="F:DNA binding"/>
    <property type="evidence" value="ECO:0007669"/>
    <property type="project" value="InterPro"/>
</dbReference>
<organism evidence="3 4">
    <name type="scientific">Sphingomonas paeninsulae</name>
    <dbReference type="NCBI Taxonomy" id="2319844"/>
    <lineage>
        <taxon>Bacteria</taxon>
        <taxon>Pseudomonadati</taxon>
        <taxon>Pseudomonadota</taxon>
        <taxon>Alphaproteobacteria</taxon>
        <taxon>Sphingomonadales</taxon>
        <taxon>Sphingomonadaceae</taxon>
        <taxon>Sphingomonas</taxon>
    </lineage>
</organism>
<dbReference type="AlphaFoldDB" id="A0A494TBL5"/>
<dbReference type="Gene3D" id="1.10.260.40">
    <property type="entry name" value="lambda repressor-like DNA-binding domains"/>
    <property type="match status" value="1"/>
</dbReference>
<dbReference type="Pfam" id="PF13413">
    <property type="entry name" value="HTH_25"/>
    <property type="match status" value="1"/>
</dbReference>
<dbReference type="InterPro" id="IPR025194">
    <property type="entry name" value="RodZ-like_C"/>
</dbReference>
<dbReference type="PANTHER" id="PTHR34475">
    <property type="match status" value="1"/>
</dbReference>
<dbReference type="InterPro" id="IPR050400">
    <property type="entry name" value="Bact_Cytoskel_RodZ"/>
</dbReference>
<keyword evidence="1" id="KW-1133">Transmembrane helix</keyword>
<dbReference type="EMBL" id="CP032829">
    <property type="protein sequence ID" value="AYJ86520.1"/>
    <property type="molecule type" value="Genomic_DNA"/>
</dbReference>
<proteinExistence type="predicted"/>
<feature type="transmembrane region" description="Helical" evidence="1">
    <location>
        <begin position="113"/>
        <end position="132"/>
    </location>
</feature>
<evidence type="ECO:0000313" key="4">
    <source>
        <dbReference type="Proteomes" id="UP000276254"/>
    </source>
</evidence>
<name>A0A494TBL5_SPHPE</name>
<keyword evidence="1" id="KW-0812">Transmembrane</keyword>
<protein>
    <submittedName>
        <fullName evidence="3">Helix-turn-helix domain-containing protein</fullName>
    </submittedName>
</protein>
<keyword evidence="4" id="KW-1185">Reference proteome</keyword>
<dbReference type="CDD" id="cd00093">
    <property type="entry name" value="HTH_XRE"/>
    <property type="match status" value="1"/>
</dbReference>
<dbReference type="KEGG" id="spha:D3Y57_11740"/>
<sequence>MVDGEIPEKGLFPISVGERLRVAREAAKLDLNDVSTRTRIPLRHLTAIENSDYTALPSQTYALGFAKSYARAIGVDEIALGNDLRAELGRAHPDARDANVYEPADPSRVPPRLLAWTAALLALIIVVGYGVWRGGYFDSADVATPAPVIAQQETVAAAAPVAKPAATVGPGQVVLTATTAVWLRITDGAKTALFQKEMAAGETYQLPLTATDPKILTGRPDALKVTIDGREVAPLGGAKTTVRNLGISAAALNARVAVTPPPVAAGTTPVAAASPAVPQ</sequence>
<evidence type="ECO:0000256" key="1">
    <source>
        <dbReference type="SAM" id="Phobius"/>
    </source>
</evidence>
<accession>A0A494TBL5</accession>
<dbReference type="RefSeq" id="WP_121153145.1">
    <property type="nucleotide sequence ID" value="NZ_CP032829.1"/>
</dbReference>
<dbReference type="InterPro" id="IPR010982">
    <property type="entry name" value="Lambda_DNA-bd_dom_sf"/>
</dbReference>
<feature type="domain" description="HTH cro/C1-type" evidence="2">
    <location>
        <begin position="19"/>
        <end position="80"/>
    </location>
</feature>
<evidence type="ECO:0000313" key="3">
    <source>
        <dbReference type="EMBL" id="AYJ86520.1"/>
    </source>
</evidence>
<evidence type="ECO:0000259" key="2">
    <source>
        <dbReference type="SMART" id="SM00530"/>
    </source>
</evidence>